<sequence>MNVLSFGFQYAFGKASVGQDVTLLWRCLRAATDVLKAVLEDIAVPNQKIFLKHGPEAQSVFATFACAFLIKLLHPKYDSYIGDEQRIEIRGKVEQIIELFGSPEVAIDDRHGPKLYARFLQGLLDSPAASLERKRRVKAKSESPMTHKMELQETSIPPPRQSASQPNSARTSVEPEYSRQSQIAGPSYAAHLSTDPSAMPIHDTGMNDFMIQPMPLDDILQSMQSVTDPESWGDFGSMPGFQWMNPNTNDISMSYLSVPQS</sequence>
<comment type="caution">
    <text evidence="1">The sequence shown here is derived from an EMBL/GenBank/DDBJ whole genome shotgun (WGS) entry which is preliminary data.</text>
</comment>
<gene>
    <name evidence="1" type="ORF">NM688_g6964</name>
</gene>
<name>A0ACC1SAI4_9APHY</name>
<evidence type="ECO:0000313" key="2">
    <source>
        <dbReference type="Proteomes" id="UP001148662"/>
    </source>
</evidence>
<keyword evidence="2" id="KW-1185">Reference proteome</keyword>
<organism evidence="1 2">
    <name type="scientific">Phlebia brevispora</name>
    <dbReference type="NCBI Taxonomy" id="194682"/>
    <lineage>
        <taxon>Eukaryota</taxon>
        <taxon>Fungi</taxon>
        <taxon>Dikarya</taxon>
        <taxon>Basidiomycota</taxon>
        <taxon>Agaricomycotina</taxon>
        <taxon>Agaricomycetes</taxon>
        <taxon>Polyporales</taxon>
        <taxon>Meruliaceae</taxon>
        <taxon>Phlebia</taxon>
    </lineage>
</organism>
<evidence type="ECO:0000313" key="1">
    <source>
        <dbReference type="EMBL" id="KAJ3535551.1"/>
    </source>
</evidence>
<accession>A0ACC1SAI4</accession>
<dbReference type="Proteomes" id="UP001148662">
    <property type="component" value="Unassembled WGS sequence"/>
</dbReference>
<reference evidence="1" key="1">
    <citation type="submission" date="2022-07" db="EMBL/GenBank/DDBJ databases">
        <title>Genome Sequence of Phlebia brevispora.</title>
        <authorList>
            <person name="Buettner E."/>
        </authorList>
    </citation>
    <scope>NUCLEOTIDE SEQUENCE</scope>
    <source>
        <strain evidence="1">MPL23</strain>
    </source>
</reference>
<protein>
    <submittedName>
        <fullName evidence="1">Uncharacterized protein</fullName>
    </submittedName>
</protein>
<dbReference type="EMBL" id="JANHOG010001532">
    <property type="protein sequence ID" value="KAJ3535551.1"/>
    <property type="molecule type" value="Genomic_DNA"/>
</dbReference>
<proteinExistence type="predicted"/>